<feature type="domain" description="F-box" evidence="1">
    <location>
        <begin position="6"/>
        <end position="37"/>
    </location>
</feature>
<dbReference type="InterPro" id="IPR036047">
    <property type="entry name" value="F-box-like_dom_sf"/>
</dbReference>
<dbReference type="InParanoid" id="S8FVI2"/>
<dbReference type="EMBL" id="KE504136">
    <property type="protein sequence ID" value="EPT02225.1"/>
    <property type="molecule type" value="Genomic_DNA"/>
</dbReference>
<dbReference type="SUPFAM" id="SSF81383">
    <property type="entry name" value="F-box domain"/>
    <property type="match status" value="1"/>
</dbReference>
<dbReference type="Proteomes" id="UP000015241">
    <property type="component" value="Unassembled WGS sequence"/>
</dbReference>
<keyword evidence="3" id="KW-1185">Reference proteome</keyword>
<name>S8FVI2_FOMSC</name>
<sequence length="160" mass="17981">MMGIGIQSLNDDVLSLIITHLSQGDAARLSRTSRTLREPARRRILSSLKVTVPVQAHKFHTFLVEDHDGYRLQCLQKLTVYRSNLPAYEPADGYTLLARVLEQARNLRTLVVSHTEDHLNDGPALGEAIAELRDLHELDLRDVAEETMQLCGRLSCKPSL</sequence>
<organism evidence="2 3">
    <name type="scientific">Fomitopsis schrenkii</name>
    <name type="common">Brown rot fungus</name>
    <dbReference type="NCBI Taxonomy" id="2126942"/>
    <lineage>
        <taxon>Eukaryota</taxon>
        <taxon>Fungi</taxon>
        <taxon>Dikarya</taxon>
        <taxon>Basidiomycota</taxon>
        <taxon>Agaricomycotina</taxon>
        <taxon>Agaricomycetes</taxon>
        <taxon>Polyporales</taxon>
        <taxon>Fomitopsis</taxon>
    </lineage>
</organism>
<dbReference type="InterPro" id="IPR001810">
    <property type="entry name" value="F-box_dom"/>
</dbReference>
<dbReference type="Pfam" id="PF00646">
    <property type="entry name" value="F-box"/>
    <property type="match status" value="1"/>
</dbReference>
<accession>S8FVI2</accession>
<dbReference type="AlphaFoldDB" id="S8FVI2"/>
<evidence type="ECO:0000313" key="3">
    <source>
        <dbReference type="Proteomes" id="UP000015241"/>
    </source>
</evidence>
<protein>
    <recommendedName>
        <fullName evidence="1">F-box domain-containing protein</fullName>
    </recommendedName>
</protein>
<evidence type="ECO:0000313" key="2">
    <source>
        <dbReference type="EMBL" id="EPT02225.1"/>
    </source>
</evidence>
<evidence type="ECO:0000259" key="1">
    <source>
        <dbReference type="Pfam" id="PF00646"/>
    </source>
</evidence>
<reference evidence="2 3" key="1">
    <citation type="journal article" date="2012" name="Science">
        <title>The Paleozoic origin of enzymatic lignin decomposition reconstructed from 31 fungal genomes.</title>
        <authorList>
            <person name="Floudas D."/>
            <person name="Binder M."/>
            <person name="Riley R."/>
            <person name="Barry K."/>
            <person name="Blanchette R.A."/>
            <person name="Henrissat B."/>
            <person name="Martinez A.T."/>
            <person name="Otillar R."/>
            <person name="Spatafora J.W."/>
            <person name="Yadav J.S."/>
            <person name="Aerts A."/>
            <person name="Benoit I."/>
            <person name="Boyd A."/>
            <person name="Carlson A."/>
            <person name="Copeland A."/>
            <person name="Coutinho P.M."/>
            <person name="de Vries R.P."/>
            <person name="Ferreira P."/>
            <person name="Findley K."/>
            <person name="Foster B."/>
            <person name="Gaskell J."/>
            <person name="Glotzer D."/>
            <person name="Gorecki P."/>
            <person name="Heitman J."/>
            <person name="Hesse C."/>
            <person name="Hori C."/>
            <person name="Igarashi K."/>
            <person name="Jurgens J.A."/>
            <person name="Kallen N."/>
            <person name="Kersten P."/>
            <person name="Kohler A."/>
            <person name="Kuees U."/>
            <person name="Kumar T.K.A."/>
            <person name="Kuo A."/>
            <person name="LaButti K."/>
            <person name="Larrondo L.F."/>
            <person name="Lindquist E."/>
            <person name="Ling A."/>
            <person name="Lombard V."/>
            <person name="Lucas S."/>
            <person name="Lundell T."/>
            <person name="Martin R."/>
            <person name="McLaughlin D.J."/>
            <person name="Morgenstern I."/>
            <person name="Morin E."/>
            <person name="Murat C."/>
            <person name="Nagy L.G."/>
            <person name="Nolan M."/>
            <person name="Ohm R.A."/>
            <person name="Patyshakuliyeva A."/>
            <person name="Rokas A."/>
            <person name="Ruiz-Duenas F.J."/>
            <person name="Sabat G."/>
            <person name="Salamov A."/>
            <person name="Samejima M."/>
            <person name="Schmutz J."/>
            <person name="Slot J.C."/>
            <person name="St John F."/>
            <person name="Stenlid J."/>
            <person name="Sun H."/>
            <person name="Sun S."/>
            <person name="Syed K."/>
            <person name="Tsang A."/>
            <person name="Wiebenga A."/>
            <person name="Young D."/>
            <person name="Pisabarro A."/>
            <person name="Eastwood D.C."/>
            <person name="Martin F."/>
            <person name="Cullen D."/>
            <person name="Grigoriev I.V."/>
            <person name="Hibbett D.S."/>
        </authorList>
    </citation>
    <scope>NUCLEOTIDE SEQUENCE</scope>
    <source>
        <strain evidence="3">FP-58527</strain>
    </source>
</reference>
<feature type="non-terminal residue" evidence="2">
    <location>
        <position position="160"/>
    </location>
</feature>
<dbReference type="OrthoDB" id="2802922at2759"/>
<proteinExistence type="predicted"/>
<dbReference type="HOGENOM" id="CLU_1656292_0_0_1"/>
<gene>
    <name evidence="2" type="ORF">FOMPIDRAFT_1022888</name>
</gene>